<gene>
    <name evidence="1" type="ORF">NDU88_005882</name>
</gene>
<protein>
    <submittedName>
        <fullName evidence="1">Uncharacterized protein</fullName>
    </submittedName>
</protein>
<accession>A0AAV7VN42</accession>
<dbReference type="EMBL" id="JANPWB010000003">
    <property type="protein sequence ID" value="KAJ1202079.1"/>
    <property type="molecule type" value="Genomic_DNA"/>
</dbReference>
<keyword evidence="2" id="KW-1185">Reference proteome</keyword>
<proteinExistence type="predicted"/>
<reference evidence="1" key="1">
    <citation type="journal article" date="2022" name="bioRxiv">
        <title>Sequencing and chromosome-scale assembly of the giantPleurodeles waltlgenome.</title>
        <authorList>
            <person name="Brown T."/>
            <person name="Elewa A."/>
            <person name="Iarovenko S."/>
            <person name="Subramanian E."/>
            <person name="Araus A.J."/>
            <person name="Petzold A."/>
            <person name="Susuki M."/>
            <person name="Suzuki K.-i.T."/>
            <person name="Hayashi T."/>
            <person name="Toyoda A."/>
            <person name="Oliveira C."/>
            <person name="Osipova E."/>
            <person name="Leigh N.D."/>
            <person name="Simon A."/>
            <person name="Yun M.H."/>
        </authorList>
    </citation>
    <scope>NUCLEOTIDE SEQUENCE</scope>
    <source>
        <strain evidence="1">20211129_DDA</strain>
        <tissue evidence="1">Liver</tissue>
    </source>
</reference>
<dbReference type="AlphaFoldDB" id="A0AAV7VN42"/>
<organism evidence="1 2">
    <name type="scientific">Pleurodeles waltl</name>
    <name type="common">Iberian ribbed newt</name>
    <dbReference type="NCBI Taxonomy" id="8319"/>
    <lineage>
        <taxon>Eukaryota</taxon>
        <taxon>Metazoa</taxon>
        <taxon>Chordata</taxon>
        <taxon>Craniata</taxon>
        <taxon>Vertebrata</taxon>
        <taxon>Euteleostomi</taxon>
        <taxon>Amphibia</taxon>
        <taxon>Batrachia</taxon>
        <taxon>Caudata</taxon>
        <taxon>Salamandroidea</taxon>
        <taxon>Salamandridae</taxon>
        <taxon>Pleurodelinae</taxon>
        <taxon>Pleurodeles</taxon>
    </lineage>
</organism>
<name>A0AAV7VN42_PLEWA</name>
<evidence type="ECO:0000313" key="2">
    <source>
        <dbReference type="Proteomes" id="UP001066276"/>
    </source>
</evidence>
<evidence type="ECO:0000313" key="1">
    <source>
        <dbReference type="EMBL" id="KAJ1202079.1"/>
    </source>
</evidence>
<sequence length="99" mass="10844">MCWECMTSPQEDARRPTDAARLARLVMVLARVCSSPYELSLFHFAYSVAFFGAFRILELVAASKAGLGSGIELSNIIVTDSSLRVKVRRSKTEPCGKGT</sequence>
<comment type="caution">
    <text evidence="1">The sequence shown here is derived from an EMBL/GenBank/DDBJ whole genome shotgun (WGS) entry which is preliminary data.</text>
</comment>
<dbReference type="Proteomes" id="UP001066276">
    <property type="component" value="Chromosome 2_1"/>
</dbReference>